<evidence type="ECO:0000313" key="3">
    <source>
        <dbReference type="EMBL" id="PPQ72499.1"/>
    </source>
</evidence>
<dbReference type="SUPFAM" id="SSF54695">
    <property type="entry name" value="POZ domain"/>
    <property type="match status" value="1"/>
</dbReference>
<feature type="domain" description="BTB" evidence="2">
    <location>
        <begin position="43"/>
        <end position="116"/>
    </location>
</feature>
<dbReference type="InterPro" id="IPR011333">
    <property type="entry name" value="SKP1/BTB/POZ_sf"/>
</dbReference>
<dbReference type="EMBL" id="NHYE01005454">
    <property type="protein sequence ID" value="PPQ72499.1"/>
    <property type="molecule type" value="Genomic_DNA"/>
</dbReference>
<dbReference type="Pfam" id="PF00651">
    <property type="entry name" value="BTB"/>
    <property type="match status" value="1"/>
</dbReference>
<dbReference type="InParanoid" id="A0A409W1U8"/>
<reference evidence="3 4" key="1">
    <citation type="journal article" date="2018" name="Evol. Lett.">
        <title>Horizontal gene cluster transfer increased hallucinogenic mushroom diversity.</title>
        <authorList>
            <person name="Reynolds H.T."/>
            <person name="Vijayakumar V."/>
            <person name="Gluck-Thaler E."/>
            <person name="Korotkin H.B."/>
            <person name="Matheny P.B."/>
            <person name="Slot J.C."/>
        </authorList>
    </citation>
    <scope>NUCLEOTIDE SEQUENCE [LARGE SCALE GENOMIC DNA]</scope>
    <source>
        <strain evidence="3 4">SRW20</strain>
    </source>
</reference>
<name>A0A409W1U8_9AGAR</name>
<evidence type="ECO:0000259" key="2">
    <source>
        <dbReference type="PROSITE" id="PS50097"/>
    </source>
</evidence>
<organism evidence="3 4">
    <name type="scientific">Gymnopilus dilepis</name>
    <dbReference type="NCBI Taxonomy" id="231916"/>
    <lineage>
        <taxon>Eukaryota</taxon>
        <taxon>Fungi</taxon>
        <taxon>Dikarya</taxon>
        <taxon>Basidiomycota</taxon>
        <taxon>Agaricomycotina</taxon>
        <taxon>Agaricomycetes</taxon>
        <taxon>Agaricomycetidae</taxon>
        <taxon>Agaricales</taxon>
        <taxon>Agaricineae</taxon>
        <taxon>Hymenogastraceae</taxon>
        <taxon>Gymnopilus</taxon>
    </lineage>
</organism>
<evidence type="ECO:0000313" key="4">
    <source>
        <dbReference type="Proteomes" id="UP000284706"/>
    </source>
</evidence>
<dbReference type="PROSITE" id="PS50097">
    <property type="entry name" value="BTB"/>
    <property type="match status" value="1"/>
</dbReference>
<dbReference type="CDD" id="cd18186">
    <property type="entry name" value="BTB_POZ_ZBTB_KLHL-like"/>
    <property type="match status" value="1"/>
</dbReference>
<dbReference type="STRING" id="231916.A0A409W1U8"/>
<sequence>MPLQDSEPSSVTPQSGTKRKRTLSESSHTGEPVRSPDYWFEDGNIVLQAENTQFRIHKGILARHSSVFKDMVGIPQPSTSEEDLVDGCPLVRLSDAAKDWTNVLSIIYDYNAAYKNQDRLSFPLVSSMLRLGKKYEFLGLHKLALERIKGDIPDNWSALAHLLKTGHSYAGYEIDLVNLLLETETRSMIPVACFICVKTLSTEELFTGTTRPKDGTVAKLSPEWIQTLVLAKEKMTIDMIKHKLNWATDQYDLDDDDFPAESCKKPKRCEPSRLIACQWATEIPLPLKYMFLPLDVFEPEHCCYACNRVIDAAHRSARKFFWEELPKYFGLPGWDRLVDD</sequence>
<feature type="region of interest" description="Disordered" evidence="1">
    <location>
        <begin position="1"/>
        <end position="35"/>
    </location>
</feature>
<dbReference type="SMART" id="SM00225">
    <property type="entry name" value="BTB"/>
    <property type="match status" value="1"/>
</dbReference>
<protein>
    <recommendedName>
        <fullName evidence="2">BTB domain-containing protein</fullName>
    </recommendedName>
</protein>
<dbReference type="InterPro" id="IPR000210">
    <property type="entry name" value="BTB/POZ_dom"/>
</dbReference>
<evidence type="ECO:0000256" key="1">
    <source>
        <dbReference type="SAM" id="MobiDB-lite"/>
    </source>
</evidence>
<comment type="caution">
    <text evidence="3">The sequence shown here is derived from an EMBL/GenBank/DDBJ whole genome shotgun (WGS) entry which is preliminary data.</text>
</comment>
<dbReference type="AlphaFoldDB" id="A0A409W1U8"/>
<dbReference type="Proteomes" id="UP000284706">
    <property type="component" value="Unassembled WGS sequence"/>
</dbReference>
<gene>
    <name evidence="3" type="ORF">CVT26_003589</name>
</gene>
<feature type="compositionally biased region" description="Polar residues" evidence="1">
    <location>
        <begin position="1"/>
        <end position="16"/>
    </location>
</feature>
<keyword evidence="4" id="KW-1185">Reference proteome</keyword>
<dbReference type="OrthoDB" id="3217871at2759"/>
<accession>A0A409W1U8</accession>
<proteinExistence type="predicted"/>
<dbReference type="Gene3D" id="3.30.710.10">
    <property type="entry name" value="Potassium Channel Kv1.1, Chain A"/>
    <property type="match status" value="1"/>
</dbReference>